<evidence type="ECO:0000313" key="5">
    <source>
        <dbReference type="Proteomes" id="UP000772181"/>
    </source>
</evidence>
<evidence type="ECO:0000313" key="4">
    <source>
        <dbReference type="EMBL" id="MBI4595959.1"/>
    </source>
</evidence>
<keyword evidence="2" id="KW-0288">FMN</keyword>
<feature type="domain" description="NADPH-dependent FMN reductase-like" evidence="3">
    <location>
        <begin position="4"/>
        <end position="169"/>
    </location>
</feature>
<reference evidence="4" key="1">
    <citation type="submission" date="2020-07" db="EMBL/GenBank/DDBJ databases">
        <title>Huge and variable diversity of episymbiotic CPR bacteria and DPANN archaea in groundwater ecosystems.</title>
        <authorList>
            <person name="He C.Y."/>
            <person name="Keren R."/>
            <person name="Whittaker M."/>
            <person name="Farag I.F."/>
            <person name="Doudna J."/>
            <person name="Cate J.H.D."/>
            <person name="Banfield J.F."/>
        </authorList>
    </citation>
    <scope>NUCLEOTIDE SEQUENCE</scope>
    <source>
        <strain evidence="4">NC_groundwater_1482_Ag_S-0.65um_47_24</strain>
    </source>
</reference>
<dbReference type="SUPFAM" id="SSF52218">
    <property type="entry name" value="Flavoproteins"/>
    <property type="match status" value="1"/>
</dbReference>
<proteinExistence type="predicted"/>
<dbReference type="Pfam" id="PF03358">
    <property type="entry name" value="FMN_red"/>
    <property type="match status" value="1"/>
</dbReference>
<keyword evidence="1" id="KW-0285">Flavoprotein</keyword>
<dbReference type="EMBL" id="JACQWF010000276">
    <property type="protein sequence ID" value="MBI4595959.1"/>
    <property type="molecule type" value="Genomic_DNA"/>
</dbReference>
<protein>
    <submittedName>
        <fullName evidence="4">Flavodoxin family protein</fullName>
    </submittedName>
</protein>
<dbReference type="InterPro" id="IPR005025">
    <property type="entry name" value="FMN_Rdtase-like_dom"/>
</dbReference>
<comment type="caution">
    <text evidence="4">The sequence shown here is derived from an EMBL/GenBank/DDBJ whole genome shotgun (WGS) entry which is preliminary data.</text>
</comment>
<dbReference type="AlphaFoldDB" id="A0A933GNG4"/>
<evidence type="ECO:0000259" key="3">
    <source>
        <dbReference type="Pfam" id="PF03358"/>
    </source>
</evidence>
<evidence type="ECO:0000256" key="2">
    <source>
        <dbReference type="ARBA" id="ARBA00022643"/>
    </source>
</evidence>
<dbReference type="Proteomes" id="UP000772181">
    <property type="component" value="Unassembled WGS sequence"/>
</dbReference>
<dbReference type="PANTHER" id="PTHR43278">
    <property type="entry name" value="NAD(P)H-DEPENDENT FMN-CONTAINING OXIDOREDUCTASE YWQN-RELATED"/>
    <property type="match status" value="1"/>
</dbReference>
<organism evidence="4 5">
    <name type="scientific">Tectimicrobiota bacterium</name>
    <dbReference type="NCBI Taxonomy" id="2528274"/>
    <lineage>
        <taxon>Bacteria</taxon>
        <taxon>Pseudomonadati</taxon>
        <taxon>Nitrospinota/Tectimicrobiota group</taxon>
        <taxon>Candidatus Tectimicrobiota</taxon>
    </lineage>
</organism>
<name>A0A933GNG4_UNCTE</name>
<dbReference type="GO" id="GO:0016491">
    <property type="term" value="F:oxidoreductase activity"/>
    <property type="evidence" value="ECO:0007669"/>
    <property type="project" value="InterPro"/>
</dbReference>
<gene>
    <name evidence="4" type="ORF">HY730_06220</name>
</gene>
<dbReference type="PANTHER" id="PTHR43278:SF1">
    <property type="entry name" value="IRON-SULFUR FLAVOPROTEIN MJ1083"/>
    <property type="match status" value="1"/>
</dbReference>
<dbReference type="Gene3D" id="3.40.50.360">
    <property type="match status" value="1"/>
</dbReference>
<accession>A0A933GNG4</accession>
<evidence type="ECO:0000256" key="1">
    <source>
        <dbReference type="ARBA" id="ARBA00022630"/>
    </source>
</evidence>
<sequence>MSIRVLGICATPVKGETTNTESLLDAILDAAKARGEDIEVEKILLSEKKIVSGCDHCNFCLRRQTADKYCSKNDDMNEIYPKLKETDALILATPVYFGRLSWLMAQFIDRLRCFGEGKYYGIRGPIGGILKDKVFGCASVSWVRHAGIETAQLSMLSLPIFFGMIPVSGGGGYGVGGVSASPLGEKVAIKKDVFALNAAQRMGARVVEMAQIVKAGKEAIRNQK</sequence>
<dbReference type="InterPro" id="IPR051796">
    <property type="entry name" value="ISF_SsuE-like"/>
</dbReference>
<dbReference type="InterPro" id="IPR029039">
    <property type="entry name" value="Flavoprotein-like_sf"/>
</dbReference>